<dbReference type="Proteomes" id="UP001516400">
    <property type="component" value="Unassembled WGS sequence"/>
</dbReference>
<name>A0ABD2MXF0_9CUCU</name>
<keyword evidence="2" id="KW-1185">Reference proteome</keyword>
<gene>
    <name evidence="1" type="ORF">HHI36_021530</name>
</gene>
<evidence type="ECO:0000313" key="1">
    <source>
        <dbReference type="EMBL" id="KAL3271030.1"/>
    </source>
</evidence>
<reference evidence="1 2" key="1">
    <citation type="journal article" date="2021" name="BMC Biol.">
        <title>Horizontally acquired antibacterial genes associated with adaptive radiation of ladybird beetles.</title>
        <authorList>
            <person name="Li H.S."/>
            <person name="Tang X.F."/>
            <person name="Huang Y.H."/>
            <person name="Xu Z.Y."/>
            <person name="Chen M.L."/>
            <person name="Du X.Y."/>
            <person name="Qiu B.Y."/>
            <person name="Chen P.T."/>
            <person name="Zhang W."/>
            <person name="Slipinski A."/>
            <person name="Escalona H.E."/>
            <person name="Waterhouse R.M."/>
            <person name="Zwick A."/>
            <person name="Pang H."/>
        </authorList>
    </citation>
    <scope>NUCLEOTIDE SEQUENCE [LARGE SCALE GENOMIC DNA]</scope>
    <source>
        <strain evidence="1">SYSU2018</strain>
    </source>
</reference>
<sequence length="140" mass="16272">FKLSSRDTTSFDFKEKSSRVNFTNSYSNQGTWINLKCRKVFIMLKSVEIEPLTLHSTNQTEACRFYCNNRQGDERYKLQTQIELAEYNIFLLNKLILSPKVITTIMGEECSSAEYYKCDLLLICAISFLLPKSSTSMYKL</sequence>
<dbReference type="AlphaFoldDB" id="A0ABD2MXF0"/>
<accession>A0ABD2MXF0</accession>
<organism evidence="1 2">
    <name type="scientific">Cryptolaemus montrouzieri</name>
    <dbReference type="NCBI Taxonomy" id="559131"/>
    <lineage>
        <taxon>Eukaryota</taxon>
        <taxon>Metazoa</taxon>
        <taxon>Ecdysozoa</taxon>
        <taxon>Arthropoda</taxon>
        <taxon>Hexapoda</taxon>
        <taxon>Insecta</taxon>
        <taxon>Pterygota</taxon>
        <taxon>Neoptera</taxon>
        <taxon>Endopterygota</taxon>
        <taxon>Coleoptera</taxon>
        <taxon>Polyphaga</taxon>
        <taxon>Cucujiformia</taxon>
        <taxon>Coccinelloidea</taxon>
        <taxon>Coccinellidae</taxon>
        <taxon>Scymninae</taxon>
        <taxon>Scymnini</taxon>
        <taxon>Cryptolaemus</taxon>
    </lineage>
</organism>
<dbReference type="EMBL" id="JABFTP020000042">
    <property type="protein sequence ID" value="KAL3271030.1"/>
    <property type="molecule type" value="Genomic_DNA"/>
</dbReference>
<comment type="caution">
    <text evidence="1">The sequence shown here is derived from an EMBL/GenBank/DDBJ whole genome shotgun (WGS) entry which is preliminary data.</text>
</comment>
<feature type="non-terminal residue" evidence="1">
    <location>
        <position position="1"/>
    </location>
</feature>
<proteinExistence type="predicted"/>
<evidence type="ECO:0000313" key="2">
    <source>
        <dbReference type="Proteomes" id="UP001516400"/>
    </source>
</evidence>
<protein>
    <submittedName>
        <fullName evidence="1">Uncharacterized protein</fullName>
    </submittedName>
</protein>